<proteinExistence type="predicted"/>
<accession>A0ABX7TPA2</accession>
<protein>
    <recommendedName>
        <fullName evidence="3">Integrase</fullName>
    </recommendedName>
</protein>
<organism evidence="1 2">
    <name type="scientific">Streptomyces cyanogenus</name>
    <dbReference type="NCBI Taxonomy" id="80860"/>
    <lineage>
        <taxon>Bacteria</taxon>
        <taxon>Bacillati</taxon>
        <taxon>Actinomycetota</taxon>
        <taxon>Actinomycetes</taxon>
        <taxon>Kitasatosporales</taxon>
        <taxon>Streptomycetaceae</taxon>
        <taxon>Streptomyces</taxon>
    </lineage>
</organism>
<evidence type="ECO:0008006" key="3">
    <source>
        <dbReference type="Google" id="ProtNLM"/>
    </source>
</evidence>
<evidence type="ECO:0000313" key="2">
    <source>
        <dbReference type="Proteomes" id="UP000663908"/>
    </source>
</evidence>
<gene>
    <name evidence="1" type="ORF">S1361_14380</name>
</gene>
<keyword evidence="2" id="KW-1185">Reference proteome</keyword>
<dbReference type="EMBL" id="CP071839">
    <property type="protein sequence ID" value="QTD98540.1"/>
    <property type="molecule type" value="Genomic_DNA"/>
</dbReference>
<evidence type="ECO:0000313" key="1">
    <source>
        <dbReference type="EMBL" id="QTD98540.1"/>
    </source>
</evidence>
<dbReference type="Proteomes" id="UP000663908">
    <property type="component" value="Chromosome"/>
</dbReference>
<dbReference type="RefSeq" id="WP_208032245.1">
    <property type="nucleotide sequence ID" value="NZ_CP071839.1"/>
</dbReference>
<reference evidence="1 2" key="1">
    <citation type="submission" date="2021-03" db="EMBL/GenBank/DDBJ databases">
        <title>Complete genome sequence of Streptomyces cyanogenus S136, producer of anticancer angucycline landomycin A.</title>
        <authorList>
            <person name="Hrab P."/>
            <person name="Ruckert C."/>
            <person name="Busche T."/>
            <person name="Ostash I."/>
            <person name="Kalinowski J."/>
            <person name="Fedorenko V."/>
            <person name="Yushchuk O."/>
            <person name="Ostash B."/>
        </authorList>
    </citation>
    <scope>NUCLEOTIDE SEQUENCE [LARGE SCALE GENOMIC DNA]</scope>
    <source>
        <strain evidence="1 2">S136</strain>
    </source>
</reference>
<name>A0ABX7TPA2_STRCY</name>
<sequence length="61" mass="6764">MALGLRELMTRLGHGSTRAALLCRHTSDRREREIADGMDAVIVNALKRRRRPKGHAGDRGG</sequence>